<feature type="compositionally biased region" description="Low complexity" evidence="23">
    <location>
        <begin position="1049"/>
        <end position="1058"/>
    </location>
</feature>
<evidence type="ECO:0000256" key="9">
    <source>
        <dbReference type="ARBA" id="ARBA00022723"/>
    </source>
</evidence>
<organism evidence="27 28">
    <name type="scientific">Anas platyrhynchos platyrhynchos</name>
    <name type="common">Northern mallard</name>
    <dbReference type="NCBI Taxonomy" id="8840"/>
    <lineage>
        <taxon>Eukaryota</taxon>
        <taxon>Metazoa</taxon>
        <taxon>Chordata</taxon>
        <taxon>Craniata</taxon>
        <taxon>Vertebrata</taxon>
        <taxon>Euteleostomi</taxon>
        <taxon>Archelosauria</taxon>
        <taxon>Archosauria</taxon>
        <taxon>Dinosauria</taxon>
        <taxon>Saurischia</taxon>
        <taxon>Theropoda</taxon>
        <taxon>Coelurosauria</taxon>
        <taxon>Aves</taxon>
        <taxon>Neognathae</taxon>
        <taxon>Galloanserae</taxon>
        <taxon>Anseriformes</taxon>
        <taxon>Anatidae</taxon>
        <taxon>Anatinae</taxon>
        <taxon>Anas</taxon>
    </lineage>
</organism>
<evidence type="ECO:0000256" key="22">
    <source>
        <dbReference type="SAM" id="Coils"/>
    </source>
</evidence>
<dbReference type="GO" id="GO:0006887">
    <property type="term" value="P:exocytosis"/>
    <property type="evidence" value="ECO:0007669"/>
    <property type="project" value="UniProtKB-KW"/>
</dbReference>
<evidence type="ECO:0000256" key="5">
    <source>
        <dbReference type="ARBA" id="ARBA00012709"/>
    </source>
</evidence>
<feature type="compositionally biased region" description="Acidic residues" evidence="23">
    <location>
        <begin position="1142"/>
        <end position="1162"/>
    </location>
</feature>
<feature type="coiled-coil region" evidence="22">
    <location>
        <begin position="1643"/>
        <end position="1670"/>
    </location>
</feature>
<feature type="compositionally biased region" description="Acidic residues" evidence="23">
    <location>
        <begin position="1091"/>
        <end position="1132"/>
    </location>
</feature>
<evidence type="ECO:0000256" key="14">
    <source>
        <dbReference type="ARBA" id="ARBA00023033"/>
    </source>
</evidence>
<dbReference type="Proteomes" id="UP000016666">
    <property type="component" value="Chromosome 1"/>
</dbReference>
<dbReference type="SUPFAM" id="SSF47576">
    <property type="entry name" value="Calponin-homology domain, CH-domain"/>
    <property type="match status" value="1"/>
</dbReference>
<evidence type="ECO:0000256" key="4">
    <source>
        <dbReference type="ARBA" id="ARBA00008223"/>
    </source>
</evidence>
<dbReference type="CDD" id="cd21251">
    <property type="entry name" value="CH_MICAL3"/>
    <property type="match status" value="1"/>
</dbReference>
<feature type="compositionally biased region" description="Low complexity" evidence="23">
    <location>
        <begin position="1299"/>
        <end position="1316"/>
    </location>
</feature>
<gene>
    <name evidence="27" type="primary">MICAL3</name>
</gene>
<keyword evidence="7" id="KW-0963">Cytoplasm</keyword>
<evidence type="ECO:0000256" key="21">
    <source>
        <dbReference type="PROSITE-ProRule" id="PRU00125"/>
    </source>
</evidence>
<dbReference type="SUPFAM" id="SSF51905">
    <property type="entry name" value="FAD/NAD(P)-binding domain"/>
    <property type="match status" value="1"/>
</dbReference>
<keyword evidence="9 21" id="KW-0479">Metal-binding</keyword>
<feature type="compositionally biased region" description="Polar residues" evidence="23">
    <location>
        <begin position="1794"/>
        <end position="1808"/>
    </location>
</feature>
<dbReference type="GO" id="GO:0120501">
    <property type="term" value="F:F-actin monooxygenase activity"/>
    <property type="evidence" value="ECO:0007669"/>
    <property type="project" value="UniProtKB-EC"/>
</dbReference>
<evidence type="ECO:0000256" key="20">
    <source>
        <dbReference type="ARBA" id="ARBA00049522"/>
    </source>
</evidence>
<feature type="compositionally biased region" description="Polar residues" evidence="23">
    <location>
        <begin position="1493"/>
        <end position="1511"/>
    </location>
</feature>
<evidence type="ECO:0000313" key="28">
    <source>
        <dbReference type="Proteomes" id="UP000016666"/>
    </source>
</evidence>
<evidence type="ECO:0000259" key="25">
    <source>
        <dbReference type="PROSITE" id="PS50023"/>
    </source>
</evidence>
<evidence type="ECO:0000256" key="15">
    <source>
        <dbReference type="ARBA" id="ARBA00023038"/>
    </source>
</evidence>
<dbReference type="InterPro" id="IPR036872">
    <property type="entry name" value="CH_dom_sf"/>
</dbReference>
<evidence type="ECO:0000256" key="7">
    <source>
        <dbReference type="ARBA" id="ARBA00022490"/>
    </source>
</evidence>
<dbReference type="GO" id="GO:0046872">
    <property type="term" value="F:metal ion binding"/>
    <property type="evidence" value="ECO:0007669"/>
    <property type="project" value="UniProtKB-KW"/>
</dbReference>
<feature type="domain" description="BMERB" evidence="26">
    <location>
        <begin position="1910"/>
        <end position="2059"/>
    </location>
</feature>
<dbReference type="InterPro" id="IPR001715">
    <property type="entry name" value="CH_dom"/>
</dbReference>
<evidence type="ECO:0000256" key="16">
    <source>
        <dbReference type="ARBA" id="ARBA00023054"/>
    </source>
</evidence>
<dbReference type="Gene3D" id="2.10.110.10">
    <property type="entry name" value="Cysteine Rich Protein"/>
    <property type="match status" value="1"/>
</dbReference>
<feature type="compositionally biased region" description="Low complexity" evidence="23">
    <location>
        <begin position="1480"/>
        <end position="1492"/>
    </location>
</feature>
<dbReference type="InterPro" id="IPR036188">
    <property type="entry name" value="FAD/NAD-bd_sf"/>
</dbReference>
<keyword evidence="16 22" id="KW-0175">Coiled coil</keyword>
<evidence type="ECO:0000256" key="10">
    <source>
        <dbReference type="ARBA" id="ARBA00022827"/>
    </source>
</evidence>
<dbReference type="Gene3D" id="3.50.50.60">
    <property type="entry name" value="FAD/NAD(P)-binding domain"/>
    <property type="match status" value="1"/>
</dbReference>
<feature type="region of interest" description="Disordered" evidence="23">
    <location>
        <begin position="728"/>
        <end position="772"/>
    </location>
</feature>
<feature type="domain" description="Calponin-homology (CH)" evidence="24">
    <location>
        <begin position="588"/>
        <end position="694"/>
    </location>
</feature>
<keyword evidence="14" id="KW-0503">Monooxygenase</keyword>
<name>A0A493TMZ1_ANAPP</name>
<evidence type="ECO:0000313" key="27">
    <source>
        <dbReference type="Ensembl" id="ENSAPLP00000027199.1"/>
    </source>
</evidence>
<evidence type="ECO:0000256" key="11">
    <source>
        <dbReference type="ARBA" id="ARBA00022833"/>
    </source>
</evidence>
<dbReference type="EC" id="1.14.13.225" evidence="5"/>
<evidence type="ECO:0000256" key="3">
    <source>
        <dbReference type="ARBA" id="ARBA00004245"/>
    </source>
</evidence>
<dbReference type="SMART" id="SM00132">
    <property type="entry name" value="LIM"/>
    <property type="match status" value="1"/>
</dbReference>
<keyword evidence="10" id="KW-0274">FAD</keyword>
<dbReference type="SMART" id="SM00033">
    <property type="entry name" value="CH"/>
    <property type="match status" value="1"/>
</dbReference>
<reference evidence="27" key="2">
    <citation type="submission" date="2025-08" db="UniProtKB">
        <authorList>
            <consortium name="Ensembl"/>
        </authorList>
    </citation>
    <scope>IDENTIFICATION</scope>
</reference>
<feature type="compositionally biased region" description="Basic residues" evidence="23">
    <location>
        <begin position="1766"/>
        <end position="1784"/>
    </location>
</feature>
<keyword evidence="12" id="KW-0521">NADP</keyword>
<dbReference type="Gene3D" id="1.10.418.10">
    <property type="entry name" value="Calponin-like domain"/>
    <property type="match status" value="1"/>
</dbReference>
<dbReference type="FunFam" id="1.10.418.10:FF:000026">
    <property type="entry name" value="protein-methionine sulfoxide oxidase MICAL3 isoform X1"/>
    <property type="match status" value="1"/>
</dbReference>
<keyword evidence="28" id="KW-1185">Reference proteome</keyword>
<feature type="compositionally biased region" description="Low complexity" evidence="23">
    <location>
        <begin position="1272"/>
        <end position="1282"/>
    </location>
</feature>
<keyword evidence="11 21" id="KW-0862">Zinc</keyword>
<dbReference type="PROSITE" id="PS51848">
    <property type="entry name" value="BMERB"/>
    <property type="match status" value="1"/>
</dbReference>
<feature type="compositionally biased region" description="Acidic residues" evidence="23">
    <location>
        <begin position="1036"/>
        <end position="1048"/>
    </location>
</feature>
<feature type="compositionally biased region" description="Acidic residues" evidence="23">
    <location>
        <begin position="1000"/>
        <end position="1011"/>
    </location>
</feature>
<sequence>MSMKALCCSTVTVPVLLSVDEELLVFLKSFSRKLAQALEDEEKAASPSSENRKHVGGKWGRSLQKYCCSLRAYIAWRAHLGSPSSKKVGKRRVTCLFLQTFHFSVICFIFRLQVLLECICARAWQVTIERLMLGCFEAMVKMPFSSSDCKVTVYLISLQCLIIGAGPCGLRTAIDLSFLGAKVVVIEKRDAFSRNNVLHLWPFTIHDLRGLGAKKFYGKFCAGSIDHISIRQLQLILLKVALILGIEIHVNVEFQGLVYPPEDQENERIGWRALVHPKTHPVSEYEFEVIIGGDGRRNTLEGFRRKEFRGKLAIAITANFINRNTTAEAKVEEISGVAFIFNQKFFQDLREATGIDLENIVYYKDDTHYFVMTAKKQSLLDKGVIRHDYADTELLLSRENVDQEALLNYAREAADFSTNQQLPSLDFAINHYGQPDVAMFDFTCMYASENAALVREQNGHQLLVALVGDSLLEPFWPMGTGIARGFLAAMDSAWMVRSWSLGASPLEVLAERESIYRLLPQTTPENVSKNFSHYSIDPATRYPNINVNFLRPQQVRHLYNTGDLKDIHLEIENFVNSRTPKLTRNESVARSSKLLNWCQRQTDGYAGVNVTDLTMSWKSGLALCAIIHRYRPDLIDFDSLDEHNVEKNNQLAFDIAEKEFGISPIMTGKEMASVGEPDKLSMVMYLTQFYEMFKDTIPSSDSVDLNAEEKAALIASTKSPISFLSKLGQSISRKRTPKDKKEKELDGAGKRRKTSQSEDEDVPRSYREERPTLVSALTERRIDAAIGNQNKVKSMATQLLAKFEENAPVQSSTLRRQQPVLPYQERVHNQPSSRREQGRLAPIPQWKQGSLKKEFPQNLGGSDVCYFCHKRVYVMERLSAEGKFFHRSCFKCEYCATTLRLSSYAYDIEDGKFYCKPHYCYRLSGYAQRKRPAVSGKDTKGPLQDAMASDGSGRANSISASAERAPGSNVNGLEEPSLAKRLRGTPERIELENYRLSLQQEEELEEVPEETLAEHNLSSVLDKGTEEDVPSSSSESEMEEEDEDEDELLLPQQPPSDLGGVPWKEAVRIHALLKGKSEEEIEAEENHEIEYKEEEEEEEEEDDEEYEEEEEEEEEESSEAPCEDNDVEDELGTEPADTEGQAGEEGDTGAELDDDDIPSDAEAEFRLHQGDTEQPGLKVSEDEEDEEGAEGTSCSATEDPCKPPIPIQSASDNVLPLSPADSPKAKQVENVTDPLAAVSCAIKSPEARFFPEPFLLEEGPKDETPKDRKAKSPLVPLSPVLSQPAASPDAIAPTSPAESQPAAPTQTSSPTSSQTPICSQPLPSSETSIPSPAEPPVCFQPVPALTSTPLAKLVLRSQDSEVEKLGSPTTAEEALKRSNLVEEFWMKSAEIRRSLGLTPVDRNKRSESNFAVPALETTPLKAFNSESVSGDERMHLVKPQPAPRRQGLSKLENEQISLLTPKSPSEKELRSSNEVKRDVSSSSGLGLQESSSNMRTLASQSFNTSDSTMLTPPSSPPPPPPQNEEPATLRRKRHQALWQNEAESKSPPTPASTPPVAPRHEPTSAVKESTQAKKDDVRKSFAESVDEIPFADDVEDTYDDRTEDTSLNEKFYTPPTSRPRPEKPLVLPLVKENGGLPSLEGGVNQKKRALPEISAEAKELAEERMRAREKSVKSQALRDAMAKQLCKMKDMEMAAAAAGATRSRKASSMPLKTKELFYDSPKHLAMKIAEGSMLKHDAASEKFSTPAADVAGPEGSVTSSEGSSGKSKKRTSLFSPRKNKKEKKSKNDSRLSDKSSGGTEETTKSRSLWKSVFSGYKKDKKKKADDKSCPSTPSSSATVDSGKHKASALVTAADLQLRRHLSFSEDSDLSSDDILERSSQKSKRERAYTEEELNAKLTRRVQKAARRQAKQEELKRLHRAQIIQRQLEQVEEKQRQLEERGVAVEKALRGEAGMGKKDDPKLMQEWFKLVQEKNALVRYESELMIFARELELEDRQSRLQQELRERMAVEDHLKTDEELSEEKRILNEMLEVVEQRDSLVALLEEQRLREKEEDKDLEAVMLSKGFSLNWS</sequence>
<evidence type="ECO:0000256" key="12">
    <source>
        <dbReference type="ARBA" id="ARBA00022857"/>
    </source>
</evidence>
<dbReference type="InterPro" id="IPR057494">
    <property type="entry name" value="Rossman_Mical"/>
</dbReference>
<dbReference type="CDD" id="cd09439">
    <property type="entry name" value="LIM_Mical"/>
    <property type="match status" value="1"/>
</dbReference>
<feature type="domain" description="LIM zinc-binding" evidence="25">
    <location>
        <begin position="863"/>
        <end position="925"/>
    </location>
</feature>
<evidence type="ECO:0000256" key="18">
    <source>
        <dbReference type="ARBA" id="ARBA00023212"/>
    </source>
</evidence>
<feature type="coiled-coil region" evidence="22">
    <location>
        <begin position="1894"/>
        <end position="1947"/>
    </location>
</feature>
<feature type="compositionally biased region" description="Basic and acidic residues" evidence="23">
    <location>
        <begin position="762"/>
        <end position="771"/>
    </location>
</feature>
<dbReference type="SMART" id="SM01203">
    <property type="entry name" value="DUF3585"/>
    <property type="match status" value="1"/>
</dbReference>
<feature type="compositionally biased region" description="Polar residues" evidence="23">
    <location>
        <begin position="1317"/>
        <end position="1330"/>
    </location>
</feature>
<dbReference type="InterPro" id="IPR050540">
    <property type="entry name" value="F-actin_Monoox_Mical"/>
</dbReference>
<feature type="compositionally biased region" description="Low complexity" evidence="23">
    <location>
        <begin position="1754"/>
        <end position="1765"/>
    </location>
</feature>
<feature type="compositionally biased region" description="Polar residues" evidence="23">
    <location>
        <begin position="1454"/>
        <end position="1463"/>
    </location>
</feature>
<comment type="subcellular location">
    <subcellularLocation>
        <location evidence="3">Cytoplasm</location>
        <location evidence="3">Cytoskeleton</location>
    </subcellularLocation>
    <subcellularLocation>
        <location evidence="2">Nucleus</location>
    </subcellularLocation>
</comment>
<evidence type="ECO:0000256" key="1">
    <source>
        <dbReference type="ARBA" id="ARBA00001974"/>
    </source>
</evidence>
<comment type="catalytic activity">
    <reaction evidence="20">
        <text>L-methionyl-[F-actin] + NADPH + O2 + H(+) = L-methionyl-(R)-S-oxide-[F-actin] + NADP(+) + H2O</text>
        <dbReference type="Rhea" id="RHEA:51308"/>
        <dbReference type="Rhea" id="RHEA-COMP:12953"/>
        <dbReference type="Rhea" id="RHEA-COMP:12956"/>
        <dbReference type="ChEBI" id="CHEBI:15377"/>
        <dbReference type="ChEBI" id="CHEBI:15378"/>
        <dbReference type="ChEBI" id="CHEBI:15379"/>
        <dbReference type="ChEBI" id="CHEBI:16044"/>
        <dbReference type="ChEBI" id="CHEBI:45764"/>
        <dbReference type="ChEBI" id="CHEBI:57783"/>
        <dbReference type="ChEBI" id="CHEBI:58349"/>
        <dbReference type="EC" id="1.14.13.225"/>
    </reaction>
</comment>
<comment type="cofactor">
    <cofactor evidence="1">
        <name>FAD</name>
        <dbReference type="ChEBI" id="CHEBI:57692"/>
    </cofactor>
</comment>
<dbReference type="FunFam" id="2.10.110.10:FF:000043">
    <property type="entry name" value="protein-methionine sulfoxide oxidase MICAL3 isoform X2"/>
    <property type="match status" value="1"/>
</dbReference>
<feature type="compositionally biased region" description="Polar residues" evidence="23">
    <location>
        <begin position="1829"/>
        <end position="1839"/>
    </location>
</feature>
<evidence type="ECO:0000256" key="8">
    <source>
        <dbReference type="ARBA" id="ARBA00022630"/>
    </source>
</evidence>
<evidence type="ECO:0000256" key="23">
    <source>
        <dbReference type="SAM" id="MobiDB-lite"/>
    </source>
</evidence>
<dbReference type="PANTHER" id="PTHR23167:SF51">
    <property type="entry name" value="[F-ACTIN]-MONOOXYGENASE MICAL3"/>
    <property type="match status" value="1"/>
</dbReference>
<feature type="compositionally biased region" description="Basic and acidic residues" evidence="23">
    <location>
        <begin position="739"/>
        <end position="749"/>
    </location>
</feature>
<dbReference type="FunFam" id="3.50.50.60:FF:000004">
    <property type="entry name" value="protein-methionine sulfoxide oxidase MICAL2 isoform X1"/>
    <property type="match status" value="1"/>
</dbReference>
<dbReference type="SUPFAM" id="SSF57716">
    <property type="entry name" value="Glucocorticoid receptor-like (DNA-binding domain)"/>
    <property type="match status" value="1"/>
</dbReference>
<dbReference type="GO" id="GO:0005634">
    <property type="term" value="C:nucleus"/>
    <property type="evidence" value="ECO:0007669"/>
    <property type="project" value="UniProtKB-SubCell"/>
</dbReference>
<evidence type="ECO:0000256" key="2">
    <source>
        <dbReference type="ARBA" id="ARBA00004123"/>
    </source>
</evidence>
<dbReference type="GO" id="GO:0003779">
    <property type="term" value="F:actin binding"/>
    <property type="evidence" value="ECO:0007669"/>
    <property type="project" value="UniProtKB-KW"/>
</dbReference>
<feature type="region of interest" description="Disordered" evidence="23">
    <location>
        <begin position="1862"/>
        <end position="1890"/>
    </location>
</feature>
<evidence type="ECO:0000256" key="19">
    <source>
        <dbReference type="ARBA" id="ARBA00023242"/>
    </source>
</evidence>
<dbReference type="PRINTS" id="PR00420">
    <property type="entry name" value="RNGMNOXGNASE"/>
</dbReference>
<reference evidence="27 28" key="1">
    <citation type="submission" date="2017-10" db="EMBL/GenBank/DDBJ databases">
        <title>A new Pekin duck reference genome.</title>
        <authorList>
            <person name="Hou Z.-C."/>
            <person name="Zhou Z.-K."/>
            <person name="Zhu F."/>
            <person name="Hou S.-S."/>
        </authorList>
    </citation>
    <scope>NUCLEOTIDE SEQUENCE [LARGE SCALE GENOMIC DNA]</scope>
</reference>
<dbReference type="Ensembl" id="ENSAPLT00000032344.1">
    <property type="protein sequence ID" value="ENSAPLP00000027199.1"/>
    <property type="gene ID" value="ENSAPLG00000007993.2"/>
</dbReference>
<feature type="compositionally biased region" description="Basic and acidic residues" evidence="23">
    <location>
        <begin position="1570"/>
        <end position="1581"/>
    </location>
</feature>
<dbReference type="GO" id="GO:0005856">
    <property type="term" value="C:cytoskeleton"/>
    <property type="evidence" value="ECO:0007669"/>
    <property type="project" value="UniProtKB-SubCell"/>
</dbReference>
<comment type="similarity">
    <text evidence="4">Belongs to the Mical family.</text>
</comment>
<evidence type="ECO:0000259" key="26">
    <source>
        <dbReference type="PROSITE" id="PS51848"/>
    </source>
</evidence>
<feature type="compositionally biased region" description="Basic and acidic residues" evidence="23">
    <location>
        <begin position="1258"/>
        <end position="1267"/>
    </location>
</feature>
<dbReference type="Pfam" id="PF00412">
    <property type="entry name" value="LIM"/>
    <property type="match status" value="1"/>
</dbReference>
<feature type="compositionally biased region" description="Pro residues" evidence="23">
    <location>
        <begin position="1513"/>
        <end position="1523"/>
    </location>
</feature>
<keyword evidence="18" id="KW-0206">Cytoskeleton</keyword>
<dbReference type="Pfam" id="PF00307">
    <property type="entry name" value="CH"/>
    <property type="match status" value="1"/>
</dbReference>
<keyword evidence="15 21" id="KW-0440">LIM domain</keyword>
<keyword evidence="13" id="KW-0560">Oxidoreductase</keyword>
<dbReference type="PROSITE" id="PS00478">
    <property type="entry name" value="LIM_DOMAIN_1"/>
    <property type="match status" value="1"/>
</dbReference>
<keyword evidence="19" id="KW-0539">Nucleus</keyword>
<feature type="region of interest" description="Disordered" evidence="23">
    <location>
        <begin position="1744"/>
        <end position="1847"/>
    </location>
</feature>
<feature type="compositionally biased region" description="Pro residues" evidence="23">
    <location>
        <begin position="1547"/>
        <end position="1557"/>
    </location>
</feature>
<dbReference type="PANTHER" id="PTHR23167">
    <property type="entry name" value="CALPONIN HOMOLOGY DOMAIN-CONTAINING PROTEIN DDB_G0272472-RELATED"/>
    <property type="match status" value="1"/>
</dbReference>
<evidence type="ECO:0000256" key="17">
    <source>
        <dbReference type="ARBA" id="ARBA00023203"/>
    </source>
</evidence>
<feature type="region of interest" description="Disordered" evidence="23">
    <location>
        <begin position="1405"/>
        <end position="1623"/>
    </location>
</feature>
<feature type="region of interest" description="Disordered" evidence="23">
    <location>
        <begin position="1000"/>
        <end position="1228"/>
    </location>
</feature>
<evidence type="ECO:0000256" key="13">
    <source>
        <dbReference type="ARBA" id="ARBA00023002"/>
    </source>
</evidence>
<feature type="region of interest" description="Disordered" evidence="23">
    <location>
        <begin position="1249"/>
        <end position="1341"/>
    </location>
</feature>
<dbReference type="Pfam" id="PF12130">
    <property type="entry name" value="bMERB_dom"/>
    <property type="match status" value="1"/>
</dbReference>
<reference evidence="27" key="3">
    <citation type="submission" date="2025-09" db="UniProtKB">
        <authorList>
            <consortium name="Ensembl"/>
        </authorList>
    </citation>
    <scope>IDENTIFICATION</scope>
</reference>
<feature type="region of interest" description="Disordered" evidence="23">
    <location>
        <begin position="931"/>
        <end position="981"/>
    </location>
</feature>
<evidence type="ECO:0000259" key="24">
    <source>
        <dbReference type="PROSITE" id="PS50021"/>
    </source>
</evidence>
<dbReference type="PROSITE" id="PS50023">
    <property type="entry name" value="LIM_DOMAIN_2"/>
    <property type="match status" value="1"/>
</dbReference>
<evidence type="ECO:0000256" key="6">
    <source>
        <dbReference type="ARBA" id="ARBA00022483"/>
    </source>
</evidence>
<dbReference type="GeneTree" id="ENSGT00940000155580"/>
<dbReference type="Pfam" id="PF25413">
    <property type="entry name" value="Rossman_Mical"/>
    <property type="match status" value="1"/>
</dbReference>
<feature type="compositionally biased region" description="Basic and acidic residues" evidence="23">
    <location>
        <begin position="1464"/>
        <end position="1479"/>
    </location>
</feature>
<keyword evidence="8" id="KW-0285">Flavoprotein</keyword>
<keyword evidence="6" id="KW-0268">Exocytosis</keyword>
<dbReference type="PROSITE" id="PS50021">
    <property type="entry name" value="CH"/>
    <property type="match status" value="1"/>
</dbReference>
<dbReference type="InterPro" id="IPR001781">
    <property type="entry name" value="Znf_LIM"/>
</dbReference>
<dbReference type="InterPro" id="IPR022735">
    <property type="entry name" value="bMERB_dom"/>
</dbReference>
<feature type="compositionally biased region" description="Acidic residues" evidence="23">
    <location>
        <begin position="1584"/>
        <end position="1598"/>
    </location>
</feature>
<accession>A0A493TMZ1</accession>
<keyword evidence="17" id="KW-0009">Actin-binding</keyword>
<protein>
    <recommendedName>
        <fullName evidence="5">F-actin monooxygenase</fullName>
        <ecNumber evidence="5">1.14.13.225</ecNumber>
    </recommendedName>
</protein>
<proteinExistence type="inferred from homology"/>